<proteinExistence type="inferred from homology"/>
<dbReference type="Pfam" id="PF01263">
    <property type="entry name" value="Aldose_epim"/>
    <property type="match status" value="1"/>
</dbReference>
<dbReference type="PIRSF" id="PIRSF005096">
    <property type="entry name" value="GALM"/>
    <property type="match status" value="1"/>
</dbReference>
<keyword evidence="9" id="KW-0732">Signal</keyword>
<evidence type="ECO:0000256" key="4">
    <source>
        <dbReference type="ARBA" id="ARBA00011245"/>
    </source>
</evidence>
<evidence type="ECO:0000256" key="3">
    <source>
        <dbReference type="ARBA" id="ARBA00006206"/>
    </source>
</evidence>
<evidence type="ECO:0000256" key="5">
    <source>
        <dbReference type="ARBA" id="ARBA00022837"/>
    </source>
</evidence>
<feature type="signal peptide" evidence="9">
    <location>
        <begin position="1"/>
        <end position="23"/>
    </location>
</feature>
<comment type="catalytic activity">
    <reaction evidence="8">
        <text>alpha-D-glucose = beta-D-glucose</text>
        <dbReference type="Rhea" id="RHEA:10264"/>
        <dbReference type="ChEBI" id="CHEBI:15903"/>
        <dbReference type="ChEBI" id="CHEBI:17925"/>
        <dbReference type="EC" id="5.1.3.3"/>
    </reaction>
</comment>
<keyword evidence="6 8" id="KW-0413">Isomerase</keyword>
<dbReference type="InterPro" id="IPR011013">
    <property type="entry name" value="Gal_mutarotase_sf_dom"/>
</dbReference>
<evidence type="ECO:0000256" key="7">
    <source>
        <dbReference type="ARBA" id="ARBA00023277"/>
    </source>
</evidence>
<evidence type="ECO:0000313" key="11">
    <source>
        <dbReference type="Proteomes" id="UP001236663"/>
    </source>
</evidence>
<dbReference type="Gene3D" id="2.70.98.10">
    <property type="match status" value="1"/>
</dbReference>
<dbReference type="PROSITE" id="PS51257">
    <property type="entry name" value="PROKAR_LIPOPROTEIN"/>
    <property type="match status" value="1"/>
</dbReference>
<organism evidence="10 11">
    <name type="scientific">Cyclobacterium jeungdonense</name>
    <dbReference type="NCBI Taxonomy" id="708087"/>
    <lineage>
        <taxon>Bacteria</taxon>
        <taxon>Pseudomonadati</taxon>
        <taxon>Bacteroidota</taxon>
        <taxon>Cytophagia</taxon>
        <taxon>Cytophagales</taxon>
        <taxon>Cyclobacteriaceae</taxon>
        <taxon>Cyclobacterium</taxon>
    </lineage>
</organism>
<protein>
    <recommendedName>
        <fullName evidence="8">Aldose 1-epimerase</fullName>
        <ecNumber evidence="8">5.1.3.3</ecNumber>
    </recommendedName>
</protein>
<evidence type="ECO:0000256" key="6">
    <source>
        <dbReference type="ARBA" id="ARBA00023235"/>
    </source>
</evidence>
<dbReference type="PANTHER" id="PTHR10091">
    <property type="entry name" value="ALDOSE-1-EPIMERASE"/>
    <property type="match status" value="1"/>
</dbReference>
<dbReference type="InterPro" id="IPR008183">
    <property type="entry name" value="Aldose_1/G6P_1-epimerase"/>
</dbReference>
<dbReference type="RefSeq" id="WP_163383134.1">
    <property type="nucleotide sequence ID" value="NZ_JAUFQS010000047.1"/>
</dbReference>
<comment type="subunit">
    <text evidence="4">Monomer.</text>
</comment>
<evidence type="ECO:0000313" key="10">
    <source>
        <dbReference type="EMBL" id="MDN3690374.1"/>
    </source>
</evidence>
<keyword evidence="7 8" id="KW-0119">Carbohydrate metabolism</keyword>
<keyword evidence="5" id="KW-0106">Calcium</keyword>
<comment type="cofactor">
    <cofactor evidence="1">
        <name>Ca(2+)</name>
        <dbReference type="ChEBI" id="CHEBI:29108"/>
    </cofactor>
</comment>
<feature type="chain" id="PRO_5047059166" description="Aldose 1-epimerase" evidence="9">
    <location>
        <begin position="24"/>
        <end position="388"/>
    </location>
</feature>
<gene>
    <name evidence="10" type="ORF">QWZ15_21315</name>
</gene>
<dbReference type="Proteomes" id="UP001236663">
    <property type="component" value="Unassembled WGS sequence"/>
</dbReference>
<dbReference type="InterPro" id="IPR047215">
    <property type="entry name" value="Galactose_mutarotase-like"/>
</dbReference>
<dbReference type="GO" id="GO:0016853">
    <property type="term" value="F:isomerase activity"/>
    <property type="evidence" value="ECO:0007669"/>
    <property type="project" value="UniProtKB-KW"/>
</dbReference>
<dbReference type="EC" id="5.1.3.3" evidence="8"/>
<dbReference type="InterPro" id="IPR014718">
    <property type="entry name" value="GH-type_carb-bd"/>
</dbReference>
<dbReference type="SUPFAM" id="SSF74650">
    <property type="entry name" value="Galactose mutarotase-like"/>
    <property type="match status" value="1"/>
</dbReference>
<accession>A0ABT8CEI8</accession>
<dbReference type="EMBL" id="JAUFQS010000047">
    <property type="protein sequence ID" value="MDN3690374.1"/>
    <property type="molecule type" value="Genomic_DNA"/>
</dbReference>
<comment type="pathway">
    <text evidence="2 8">Carbohydrate metabolism; hexose metabolism.</text>
</comment>
<keyword evidence="11" id="KW-1185">Reference proteome</keyword>
<name>A0ABT8CEI8_9BACT</name>
<dbReference type="NCBIfam" id="NF008277">
    <property type="entry name" value="PRK11055.1"/>
    <property type="match status" value="1"/>
</dbReference>
<evidence type="ECO:0000256" key="9">
    <source>
        <dbReference type="SAM" id="SignalP"/>
    </source>
</evidence>
<evidence type="ECO:0000256" key="8">
    <source>
        <dbReference type="PIRNR" id="PIRNR005096"/>
    </source>
</evidence>
<evidence type="ECO:0000256" key="2">
    <source>
        <dbReference type="ARBA" id="ARBA00005028"/>
    </source>
</evidence>
<evidence type="ECO:0000256" key="1">
    <source>
        <dbReference type="ARBA" id="ARBA00001913"/>
    </source>
</evidence>
<dbReference type="InterPro" id="IPR015443">
    <property type="entry name" value="Aldose_1-epimerase"/>
</dbReference>
<comment type="caution">
    <text evidence="10">The sequence shown here is derived from an EMBL/GenBank/DDBJ whole genome shotgun (WGS) entry which is preliminary data.</text>
</comment>
<reference evidence="11" key="1">
    <citation type="journal article" date="2019" name="Int. J. Syst. Evol. Microbiol.">
        <title>The Global Catalogue of Microorganisms (GCM) 10K type strain sequencing project: providing services to taxonomists for standard genome sequencing and annotation.</title>
        <authorList>
            <consortium name="The Broad Institute Genomics Platform"/>
            <consortium name="The Broad Institute Genome Sequencing Center for Infectious Disease"/>
            <person name="Wu L."/>
            <person name="Ma J."/>
        </authorList>
    </citation>
    <scope>NUCLEOTIDE SEQUENCE [LARGE SCALE GENOMIC DNA]</scope>
    <source>
        <strain evidence="11">CECT 7706</strain>
    </source>
</reference>
<dbReference type="CDD" id="cd09019">
    <property type="entry name" value="galactose_mutarotase_like"/>
    <property type="match status" value="1"/>
</dbReference>
<dbReference type="PANTHER" id="PTHR10091:SF0">
    <property type="entry name" value="GALACTOSE MUTAROTASE"/>
    <property type="match status" value="1"/>
</dbReference>
<comment type="similarity">
    <text evidence="3 8">Belongs to the aldose epimerase family.</text>
</comment>
<sequence>MKLSFISSLAISGLLLACGPAEKQQVEEEQTTKTLSEMNPAKFEKTIDGKEVKLYRLTNANGMEMTVTNYGARVVELFAPDKSGNFEDVVLGYDNLEDYINSPTSYYGAPIGRYGNRIADAQFTLNGETYQLEANNGPNNLHGWPGGYHIVVWEVLEATDQKLAMKYVSPDGEAGFPGELTVFMNYHLTDDNEFKITYEAETDKPTIVNLTHHSFFNLNGQGEGNVNNHMLELNADYFTPVNEVLIPLGELRPVEGTPMDFTEPHLIGERIDDEYEQLQKAGGYDHNWVINREEGTDETIWAASVWVPENGRRMEVYTDQPGVQVYTGNFMDGTSASKGDKTYGKRGAICLETQFFPDSPNQPEFPSVTLNPEETYTHECIYKFSVIE</sequence>